<dbReference type="Proteomes" id="UP001190700">
    <property type="component" value="Unassembled WGS sequence"/>
</dbReference>
<dbReference type="CDD" id="cd07037">
    <property type="entry name" value="TPP_PYR_MenD"/>
    <property type="match status" value="1"/>
</dbReference>
<evidence type="ECO:0000256" key="3">
    <source>
        <dbReference type="ARBA" id="ARBA00022842"/>
    </source>
</evidence>
<gene>
    <name evidence="7" type="ORF">CYMTET_13591</name>
</gene>
<evidence type="ECO:0000256" key="5">
    <source>
        <dbReference type="ARBA" id="ARBA00023211"/>
    </source>
</evidence>
<evidence type="ECO:0000256" key="1">
    <source>
        <dbReference type="ARBA" id="ARBA00022679"/>
    </source>
</evidence>
<dbReference type="SUPFAM" id="SSF52518">
    <property type="entry name" value="Thiamin diphosphate-binding fold (THDP-binding)"/>
    <property type="match status" value="2"/>
</dbReference>
<keyword evidence="8" id="KW-1185">Reference proteome</keyword>
<protein>
    <recommendedName>
        <fullName evidence="6">Mandelate racemase/muconate lactonizing enzyme C-terminal domain-containing protein</fullName>
    </recommendedName>
</protein>
<dbReference type="InterPro" id="IPR004433">
    <property type="entry name" value="MenaQ_synth_MenD"/>
</dbReference>
<dbReference type="InterPro" id="IPR018110">
    <property type="entry name" value="Mandel_Rmase/mucon_lact_enz_CS"/>
</dbReference>
<dbReference type="InterPro" id="IPR032264">
    <property type="entry name" value="MenD_middle"/>
</dbReference>
<keyword evidence="3" id="KW-0460">Magnesium</keyword>
<organism evidence="7 8">
    <name type="scientific">Cymbomonas tetramitiformis</name>
    <dbReference type="NCBI Taxonomy" id="36881"/>
    <lineage>
        <taxon>Eukaryota</taxon>
        <taxon>Viridiplantae</taxon>
        <taxon>Chlorophyta</taxon>
        <taxon>Pyramimonadophyceae</taxon>
        <taxon>Pyramimonadales</taxon>
        <taxon>Pyramimonadaceae</taxon>
        <taxon>Cymbomonas</taxon>
    </lineage>
</organism>
<dbReference type="SFLD" id="SFLDS00001">
    <property type="entry name" value="Enolase"/>
    <property type="match status" value="1"/>
</dbReference>
<dbReference type="InterPro" id="IPR036849">
    <property type="entry name" value="Enolase-like_C_sf"/>
</dbReference>
<keyword evidence="1" id="KW-0808">Transferase</keyword>
<keyword evidence="4" id="KW-0786">Thiamine pyrophosphate</keyword>
<dbReference type="Pfam" id="PF16582">
    <property type="entry name" value="TPP_enzyme_M_2"/>
    <property type="match status" value="1"/>
</dbReference>
<evidence type="ECO:0000259" key="6">
    <source>
        <dbReference type="SMART" id="SM00922"/>
    </source>
</evidence>
<keyword evidence="2" id="KW-0479">Metal-binding</keyword>
<dbReference type="Gene3D" id="3.40.50.1220">
    <property type="entry name" value="TPP-binding domain"/>
    <property type="match status" value="1"/>
</dbReference>
<dbReference type="CDD" id="cd02009">
    <property type="entry name" value="TPP_SHCHC_synthase"/>
    <property type="match status" value="1"/>
</dbReference>
<comment type="caution">
    <text evidence="7">The sequence shown here is derived from an EMBL/GenBank/DDBJ whole genome shotgun (WGS) entry which is preliminary data.</text>
</comment>
<dbReference type="Gene3D" id="3.40.50.970">
    <property type="match status" value="2"/>
</dbReference>
<dbReference type="HAMAP" id="MF_01659">
    <property type="entry name" value="MenD"/>
    <property type="match status" value="1"/>
</dbReference>
<dbReference type="Gene3D" id="3.20.20.120">
    <property type="entry name" value="Enolase-like C-terminal domain"/>
    <property type="match status" value="1"/>
</dbReference>
<dbReference type="InterPro" id="IPR029065">
    <property type="entry name" value="Enolase_C-like"/>
</dbReference>
<dbReference type="Gene3D" id="3.60.120.10">
    <property type="entry name" value="Anthranilate synthase"/>
    <property type="match status" value="1"/>
</dbReference>
<dbReference type="GO" id="GO:0046872">
    <property type="term" value="F:metal ion binding"/>
    <property type="evidence" value="ECO:0007669"/>
    <property type="project" value="UniProtKB-KW"/>
</dbReference>
<dbReference type="SFLD" id="SFLDG00180">
    <property type="entry name" value="muconate_cycloisomerase"/>
    <property type="match status" value="1"/>
</dbReference>
<evidence type="ECO:0000313" key="8">
    <source>
        <dbReference type="Proteomes" id="UP001190700"/>
    </source>
</evidence>
<dbReference type="InterPro" id="IPR012001">
    <property type="entry name" value="Thiamin_PyroP_enz_TPP-bd_dom"/>
</dbReference>
<dbReference type="SUPFAM" id="SSF56322">
    <property type="entry name" value="ADC synthase"/>
    <property type="match status" value="1"/>
</dbReference>
<sequence>NGARAAGEEEGACGLHGLRKVVLARRSECLVQCTGLEAQPGASPDGGAEEGPPGGLDPLALLGSLQGRNPAAYQFCIQVADETAFVGSTPERLFSRCGDWVASEAVAGTRARGPASDHQADAEIAYEMLLNPKEHDEFTIVRESVRAALLDVCEGPVQLEMEKAILKQATVQHLYSQMSGRLRGGATEADLLSALHPTPAVCGQPRHRAQGIIAEDELFDRGFYAGPVGWLTACSSEFAVAIRSALVQPRASPAAVLAHAPPASEDLAAAWAHIFLYAGVGVVPGASPEKEWAELNLKTGPFRGLLAPPPSLRDMPNLPAAWACALVEELTRLGVTYFCIAPGSRSSPLATAVAANPRARALPCLDERSLAFHAVGYARGAQQPAAVITSSGTAVYNLAPAVVEASQAGVPLLLLTADRPPELRDTGANQAVDQVKAFEGHTRWHFDVPAPSQATTLRFLLSTVDTAVAHARGDHGQPAGPVHLNLQFREPLAPVPQPWDAEALLAGLGEWEVEGGAFTRYLRGGLGSGGDAAEAGAGQLAGLMRRSERGLLVAGELGGAGEALAVAMLSQQLGWPVVADPLSGLRVRGVESGPRGPHVVPFMDQVLVVEGAGRELQPDVILQIGVRVTSKRVMAFLDEASEAGTPWALVHAGAGARHDPSHRVTHTVRAPPLAFAEAVLRALCPEGALEHAPEDAGPDARGRQQGLTEYGARLLIASCAVSRALDGALMRLVEDGEMAEPHVARAVASGLPIGHGLFVGNSMPIRDLDFFGGTYTSRPVKGGAAASSHYRAPPLDTPEAAAAAWMVGAPVAANRGASGIDGVLSTAIGYAAGLQRPVTLMVGDVSFAHDSNGLLMLRESNGLPALAVVVINNGGGGIFSFLPVAGLIPQDTFEPLFATPPGMDLELLCAAHRLPHIRVENPASWRMGGSLKGATEGCVLQPALEMAWSVGRHCVVEVMTNRTANTLHHRTLAAASAAAVATSLHITGLLPLPHLPCDGGMAITTAAYQSYRLPLRQASTTGVVDERRGWLLRLEAEGGCEAYGEEEAEMQLVLVCRRLEGVKLPVEAALLGGALRQWLHEVLGFAPGVLVPSVACGLEVALMELIAASRGTSLLHLLLGRTPPRLPDAAIFQARPQGEAPVAAARINALLAGRGTIEEVALEAARLVTEEGYRALKIKVGRKNRDPEQDAALVQAVREAVGSETALRCDANRAWTLAQAQSFGGLVKGCDLEYLEEPLQRVEELEELHRTTGIPVALDETVDEAMAGIGQSLSLLSNLRPEQGVVALVLKPGAIGGVENTTMLTQWAQQRNPPLRVIISAAFESPVYRPERRRMTHYRSSGVSPPMRRAHDIIVHQVYRP</sequence>
<evidence type="ECO:0000313" key="7">
    <source>
        <dbReference type="EMBL" id="KAK3278475.1"/>
    </source>
</evidence>
<dbReference type="GO" id="GO:0030976">
    <property type="term" value="F:thiamine pyrophosphate binding"/>
    <property type="evidence" value="ECO:0007669"/>
    <property type="project" value="InterPro"/>
</dbReference>
<dbReference type="Gene3D" id="3.30.390.10">
    <property type="entry name" value="Enolase-like, N-terminal domain"/>
    <property type="match status" value="1"/>
</dbReference>
<dbReference type="SUPFAM" id="SSF54826">
    <property type="entry name" value="Enolase N-terminal domain-like"/>
    <property type="match status" value="1"/>
</dbReference>
<dbReference type="GO" id="GO:0070204">
    <property type="term" value="F:2-succinyl-5-enolpyruvyl-6-hydroxy-3-cyclohexene-1-carboxylic-acid synthase activity"/>
    <property type="evidence" value="ECO:0007669"/>
    <property type="project" value="InterPro"/>
</dbReference>
<dbReference type="EMBL" id="LGRX02005414">
    <property type="protein sequence ID" value="KAK3278475.1"/>
    <property type="molecule type" value="Genomic_DNA"/>
</dbReference>
<dbReference type="NCBIfam" id="TIGR00173">
    <property type="entry name" value="menD"/>
    <property type="match status" value="1"/>
</dbReference>
<feature type="domain" description="Mandelate racemase/muconate lactonizing enzyme C-terminal" evidence="6">
    <location>
        <begin position="1157"/>
        <end position="1255"/>
    </location>
</feature>
<reference evidence="7 8" key="1">
    <citation type="journal article" date="2015" name="Genome Biol. Evol.">
        <title>Comparative Genomics of a Bacterivorous Green Alga Reveals Evolutionary Causalities and Consequences of Phago-Mixotrophic Mode of Nutrition.</title>
        <authorList>
            <person name="Burns J.A."/>
            <person name="Paasch A."/>
            <person name="Narechania A."/>
            <person name="Kim E."/>
        </authorList>
    </citation>
    <scope>NUCLEOTIDE SEQUENCE [LARGE SCALE GENOMIC DNA]</scope>
    <source>
        <strain evidence="7 8">PLY_AMNH</strain>
    </source>
</reference>
<dbReference type="InterPro" id="IPR029017">
    <property type="entry name" value="Enolase-like_N"/>
</dbReference>
<accession>A0AAE0GI58</accession>
<dbReference type="SMART" id="SM00922">
    <property type="entry name" value="MR_MLE"/>
    <property type="match status" value="1"/>
</dbReference>
<dbReference type="PANTHER" id="PTHR42916:SF1">
    <property type="entry name" value="PROTEIN PHYLLO, CHLOROPLASTIC"/>
    <property type="match status" value="1"/>
</dbReference>
<evidence type="ECO:0000256" key="4">
    <source>
        <dbReference type="ARBA" id="ARBA00023052"/>
    </source>
</evidence>
<dbReference type="PANTHER" id="PTHR42916">
    <property type="entry name" value="2-SUCCINYL-5-ENOLPYRUVYL-6-HYDROXY-3-CYCLOHEXENE-1-CARBOXYLATE SYNTHASE"/>
    <property type="match status" value="1"/>
</dbReference>
<proteinExistence type="inferred from homology"/>
<dbReference type="InterPro" id="IPR013342">
    <property type="entry name" value="Mandelate_racemase_C"/>
</dbReference>
<dbReference type="InterPro" id="IPR029061">
    <property type="entry name" value="THDP-binding"/>
</dbReference>
<dbReference type="Pfam" id="PF02776">
    <property type="entry name" value="TPP_enzyme_N"/>
    <property type="match status" value="1"/>
</dbReference>
<dbReference type="Pfam" id="PF00425">
    <property type="entry name" value="Chorismate_bind"/>
    <property type="match status" value="1"/>
</dbReference>
<evidence type="ECO:0000256" key="2">
    <source>
        <dbReference type="ARBA" id="ARBA00022723"/>
    </source>
</evidence>
<dbReference type="SUPFAM" id="SSF51604">
    <property type="entry name" value="Enolase C-terminal domain-like"/>
    <property type="match status" value="1"/>
</dbReference>
<dbReference type="InterPro" id="IPR015890">
    <property type="entry name" value="Chorismate_C"/>
</dbReference>
<dbReference type="GO" id="GO:0009063">
    <property type="term" value="P:amino acid catabolic process"/>
    <property type="evidence" value="ECO:0007669"/>
    <property type="project" value="InterPro"/>
</dbReference>
<keyword evidence="5" id="KW-0464">Manganese</keyword>
<dbReference type="Pfam" id="PF13378">
    <property type="entry name" value="MR_MLE_C"/>
    <property type="match status" value="1"/>
</dbReference>
<name>A0AAE0GI58_9CHLO</name>
<dbReference type="InterPro" id="IPR005801">
    <property type="entry name" value="ADC_synthase"/>
</dbReference>
<dbReference type="SFLD" id="SFLDF00009">
    <property type="entry name" value="o-succinylbenzoate_synthase"/>
    <property type="match status" value="1"/>
</dbReference>
<dbReference type="PROSITE" id="PS00909">
    <property type="entry name" value="MR_MLE_2"/>
    <property type="match status" value="1"/>
</dbReference>
<feature type="non-terminal residue" evidence="7">
    <location>
        <position position="1"/>
    </location>
</feature>
<dbReference type="GO" id="GO:0009234">
    <property type="term" value="P:menaquinone biosynthetic process"/>
    <property type="evidence" value="ECO:0007669"/>
    <property type="project" value="InterPro"/>
</dbReference>